<dbReference type="PANTHER" id="PTHR23098:SF23">
    <property type="entry name" value="MYB-RELATED TRANSCRIPTION FACTOR, PARTNER OF PROFILIN-LIKE ISOFORM X2-RELATED"/>
    <property type="match status" value="1"/>
</dbReference>
<dbReference type="InterPro" id="IPR028002">
    <property type="entry name" value="Myb_DNA-bind_5"/>
</dbReference>
<protein>
    <recommendedName>
        <fullName evidence="2">Myb/SANT-like DNA-binding domain-containing protein</fullName>
    </recommendedName>
</protein>
<dbReference type="Proteomes" id="UP000694892">
    <property type="component" value="Unassembled WGS sequence"/>
</dbReference>
<dbReference type="PANTHER" id="PTHR23098">
    <property type="entry name" value="AGAP001331-PA-RELATED"/>
    <property type="match status" value="1"/>
</dbReference>
<evidence type="ECO:0000256" key="1">
    <source>
        <dbReference type="SAM" id="MobiDB-lite"/>
    </source>
</evidence>
<organism evidence="3">
    <name type="scientific">Xenopus laevis</name>
    <name type="common">African clawed frog</name>
    <dbReference type="NCBI Taxonomy" id="8355"/>
    <lineage>
        <taxon>Eukaryota</taxon>
        <taxon>Metazoa</taxon>
        <taxon>Chordata</taxon>
        <taxon>Craniata</taxon>
        <taxon>Vertebrata</taxon>
        <taxon>Euteleostomi</taxon>
        <taxon>Amphibia</taxon>
        <taxon>Batrachia</taxon>
        <taxon>Anura</taxon>
        <taxon>Pipoidea</taxon>
        <taxon>Pipidae</taxon>
        <taxon>Xenopodinae</taxon>
        <taxon>Xenopus</taxon>
        <taxon>Xenopus</taxon>
    </lineage>
</organism>
<name>A0A974BQF9_XENLA</name>
<feature type="domain" description="Myb/SANT-like DNA-binding" evidence="2">
    <location>
        <begin position="43"/>
        <end position="120"/>
    </location>
</feature>
<reference evidence="3" key="1">
    <citation type="submission" date="2016-05" db="EMBL/GenBank/DDBJ databases">
        <title>WGS assembly of Xenopus laevis.</title>
        <authorList>
            <person name="Session A."/>
            <person name="Uno Y."/>
            <person name="Kwon T."/>
            <person name="Chapman J."/>
            <person name="Toyoda A."/>
            <person name="Takahashi S."/>
            <person name="Fukui A."/>
            <person name="Hikosaka A."/>
            <person name="Putnam N."/>
            <person name="Stites J."/>
            <person name="Van Heeringen S."/>
            <person name="Quigley I."/>
            <person name="Heinz S."/>
            <person name="Hellsten U."/>
            <person name="Lyons J."/>
            <person name="Suzuki A."/>
            <person name="Kondo M."/>
            <person name="Ogino H."/>
            <person name="Ochi H."/>
            <person name="Bogdanovic O."/>
            <person name="Lister R."/>
            <person name="Georgiou G."/>
            <person name="Paranjpe S."/>
            <person name="Van Kruijsbergen I."/>
            <person name="Mozaffari S."/>
            <person name="Shu S."/>
            <person name="Schmutz J."/>
            <person name="Jenkins J."/>
            <person name="Grimwood J."/>
            <person name="Carlson J."/>
            <person name="Mitros T."/>
            <person name="Simakov O."/>
            <person name="Heald R."/>
            <person name="Miller K."/>
            <person name="Haudenschild C."/>
            <person name="Kuroki Y."/>
            <person name="Tanaka T."/>
            <person name="Michiue T."/>
            <person name="Watanabe M."/>
            <person name="Kinoshita T."/>
            <person name="Ohta Y."/>
            <person name="Mawaribuchi S."/>
            <person name="Suzuki Y."/>
            <person name="Haramoto Y."/>
            <person name="Yamamoto T."/>
            <person name="Takagi C."/>
            <person name="Kitzman J."/>
            <person name="Shendure J."/>
            <person name="Nakayama T."/>
            <person name="Izutsu Y."/>
            <person name="Robert J."/>
            <person name="Dichmann D."/>
            <person name="Flajnik M."/>
            <person name="Houston D."/>
            <person name="Marcotte E."/>
            <person name="Wallingford J."/>
            <person name="Ito Y."/>
            <person name="Asashima M."/>
            <person name="Ueno N."/>
            <person name="Matsuda Y."/>
            <person name="Jan Veenstra G."/>
            <person name="Fujiyama A."/>
            <person name="Harland R."/>
            <person name="Taira M."/>
            <person name="Rokhsar D.S."/>
        </authorList>
    </citation>
    <scope>NUCLEOTIDE SEQUENCE</scope>
    <source>
        <strain evidence="3">J</strain>
        <tissue evidence="3">Blood</tissue>
    </source>
</reference>
<accession>A0A974BQF9</accession>
<dbReference type="AlphaFoldDB" id="A0A974BQF9"/>
<dbReference type="Pfam" id="PF13873">
    <property type="entry name" value="Myb_DNA-bind_5"/>
    <property type="match status" value="1"/>
</dbReference>
<dbReference type="EMBL" id="KV467441">
    <property type="protein sequence ID" value="OCT56116.1"/>
    <property type="molecule type" value="Genomic_DNA"/>
</dbReference>
<evidence type="ECO:0000313" key="3">
    <source>
        <dbReference type="EMBL" id="OCT56116.1"/>
    </source>
</evidence>
<proteinExistence type="predicted"/>
<dbReference type="GO" id="GO:0005634">
    <property type="term" value="C:nucleus"/>
    <property type="evidence" value="ECO:0007669"/>
    <property type="project" value="TreeGrafter"/>
</dbReference>
<gene>
    <name evidence="3" type="ORF">XELAEV_18002097mg</name>
</gene>
<sequence>MYKEGPAVSSLIPPVQDPGEGPSRQGSSPPVPLNESLPEKVHRAVAFSFSENSVLVSHVLQHWAKRFGKDCQSTSMATKNVIWNEIVCAVNAVGCQSQNAKPCQKRLADIKRQVKKKLADHKRHMMGTGGGPPSQLELRDYEAEIAKYIGPDTISGMEGSFDTDATDVSFCLETQPAEPHKTMEPTEGEVAEPQEEDEFIPNEEHLFKQSIQQLTARLSSSSVENQKRQKQLKRTLNMIHEDLMCLNNNLQQMLH</sequence>
<feature type="region of interest" description="Disordered" evidence="1">
    <location>
        <begin position="1"/>
        <end position="35"/>
    </location>
</feature>
<evidence type="ECO:0000259" key="2">
    <source>
        <dbReference type="Pfam" id="PF13873"/>
    </source>
</evidence>